<proteinExistence type="predicted"/>
<dbReference type="RefSeq" id="WP_084984265.1">
    <property type="nucleotide sequence ID" value="NZ_CBCSCF010000021.1"/>
</dbReference>
<evidence type="ECO:0000313" key="4">
    <source>
        <dbReference type="Proteomes" id="UP000192722"/>
    </source>
</evidence>
<evidence type="ECO:0000313" key="3">
    <source>
        <dbReference type="EMBL" id="ORJ19227.1"/>
    </source>
</evidence>
<evidence type="ECO:0000256" key="2">
    <source>
        <dbReference type="SAM" id="SignalP"/>
    </source>
</evidence>
<feature type="region of interest" description="Disordered" evidence="1">
    <location>
        <begin position="37"/>
        <end position="86"/>
    </location>
</feature>
<gene>
    <name evidence="3" type="ORF">BS639_21190</name>
</gene>
<reference evidence="3 4" key="1">
    <citation type="journal article" date="2017" name="Int. J. Syst. Evol. Microbiol.">
        <title>Rouxiella badensis sp. nov. and Rouxiella silvae sp. nov. isolated from peat bog soil in Germany and emendation of the genus description.</title>
        <authorList>
            <person name="Le Fleche-Mateos A."/>
            <person name="Kugler J.H."/>
            <person name="Hansen S.H."/>
            <person name="Syldatk C."/>
            <person name="Hausmann R."/>
            <person name="Lomprez F."/>
            <person name="Vandenbogaert M."/>
            <person name="Manuguerra J.C."/>
            <person name="Grimont P.A."/>
        </authorList>
    </citation>
    <scope>NUCLEOTIDE SEQUENCE [LARGE SCALE GENOMIC DNA]</scope>
    <source>
        <strain evidence="3 4">213</strain>
    </source>
</reference>
<keyword evidence="4" id="KW-1185">Reference proteome</keyword>
<feature type="compositionally biased region" description="Polar residues" evidence="1">
    <location>
        <begin position="70"/>
        <end position="86"/>
    </location>
</feature>
<sequence length="610" mass="64980">MNKRLVLLALLPFFSHADDLNSSYSAGSNYALGVATQGSSSLSDKDPSTMINGYSSSPSQESYYGGVTGSDGNLSSAGSAESTKNSTVQTINSAQASNPATAIDPSSTFITAGKGFETNASTITDGTNTMCSSTSVTKSTFQNYSCDRDLNDVKVCSRTATVTGHYVDNSVTSYVNIDSNSLSFDQKTGVATYTAIPEGTIISATLTYQFDSHLAFGSSGWYLNVDVLGQKMNMYEDYGTYTYIPNWNMTAGQPITFTLGNKQGSSIAGSIWQAGKRNNMYHFTLALVVKKGQQQYVTDTSWSESCDFDKSTATAEVSSTCVSPGGDRTVVVDGQTYTQYSDCWQYQDEYVVPANSTGNCDSLIANKNCTVATRSCTSSENGTCLHEQDVYQCETDYQSSGVLCGGTFYCQSGDCGETQTSGDNGFSAAVSKLAAVSSAGSDIASDSVDVKAFTGSAVSCRKAMAGFSNCCLDKGWGNSIGLSHCNDEEKALGTAKSKKLVIDVGETCSKKVLGVCLQKKEVYCQFEGKLARIVQQQGRQGQLGISFGSADSPNCRGITVEELQSINFDKIDFSDFYSDLESNENLPDDSSMVNSVKSKIASQVNQMEGK</sequence>
<dbReference type="InterPro" id="IPR014121">
    <property type="entry name" value="TraN_Ftype"/>
</dbReference>
<dbReference type="Pfam" id="PF06986">
    <property type="entry name" value="F_T4SS_TraN"/>
    <property type="match status" value="1"/>
</dbReference>
<feature type="chain" id="PRO_5045146934" evidence="2">
    <location>
        <begin position="18"/>
        <end position="610"/>
    </location>
</feature>
<name>A0ABX3TVI6_9GAMM</name>
<comment type="caution">
    <text evidence="3">The sequence shown here is derived from an EMBL/GenBank/DDBJ whole genome shotgun (WGS) entry which is preliminary data.</text>
</comment>
<evidence type="ECO:0000256" key="1">
    <source>
        <dbReference type="SAM" id="MobiDB-lite"/>
    </source>
</evidence>
<dbReference type="Proteomes" id="UP000192722">
    <property type="component" value="Unassembled WGS sequence"/>
</dbReference>
<feature type="signal peptide" evidence="2">
    <location>
        <begin position="1"/>
        <end position="17"/>
    </location>
</feature>
<keyword evidence="2" id="KW-0732">Signal</keyword>
<organism evidence="3 4">
    <name type="scientific">Rouxiella silvae</name>
    <dbReference type="NCBI Taxonomy" id="1646373"/>
    <lineage>
        <taxon>Bacteria</taxon>
        <taxon>Pseudomonadati</taxon>
        <taxon>Pseudomonadota</taxon>
        <taxon>Gammaproteobacteria</taxon>
        <taxon>Enterobacterales</taxon>
        <taxon>Yersiniaceae</taxon>
        <taxon>Rouxiella</taxon>
    </lineage>
</organism>
<feature type="compositionally biased region" description="Polar residues" evidence="1">
    <location>
        <begin position="49"/>
        <end position="62"/>
    </location>
</feature>
<dbReference type="NCBIfam" id="TIGR02750">
    <property type="entry name" value="TraN_Ftype"/>
    <property type="match status" value="1"/>
</dbReference>
<dbReference type="EMBL" id="MRWD01000067">
    <property type="protein sequence ID" value="ORJ19227.1"/>
    <property type="molecule type" value="Genomic_DNA"/>
</dbReference>
<accession>A0ABX3TVI6</accession>
<protein>
    <submittedName>
        <fullName evidence="3">Type-F conjugative transfer system mating-pair stabilization protein TraN</fullName>
    </submittedName>
</protein>
<dbReference type="NCBIfam" id="NF009016">
    <property type="entry name" value="PRK12355.3-2"/>
    <property type="match status" value="1"/>
</dbReference>